<evidence type="ECO:0000313" key="13">
    <source>
        <dbReference type="EMBL" id="PBK92236.1"/>
    </source>
</evidence>
<dbReference type="InterPro" id="IPR050121">
    <property type="entry name" value="Cytochrome_P450_monoxygenase"/>
</dbReference>
<evidence type="ECO:0000256" key="1">
    <source>
        <dbReference type="ARBA" id="ARBA00001971"/>
    </source>
</evidence>
<dbReference type="Gene3D" id="1.10.630.10">
    <property type="entry name" value="Cytochrome P450"/>
    <property type="match status" value="1"/>
</dbReference>
<dbReference type="PANTHER" id="PTHR24305">
    <property type="entry name" value="CYTOCHROME P450"/>
    <property type="match status" value="1"/>
</dbReference>
<dbReference type="STRING" id="47427.A0A2H3DXQ3"/>
<evidence type="ECO:0000256" key="3">
    <source>
        <dbReference type="ARBA" id="ARBA00004721"/>
    </source>
</evidence>
<keyword evidence="8" id="KW-1133">Transmembrane helix</keyword>
<dbReference type="SUPFAM" id="SSF48264">
    <property type="entry name" value="Cytochrome P450"/>
    <property type="match status" value="1"/>
</dbReference>
<evidence type="ECO:0000256" key="11">
    <source>
        <dbReference type="ARBA" id="ARBA00023033"/>
    </source>
</evidence>
<gene>
    <name evidence="13" type="ORF">ARMGADRAFT_1081014</name>
</gene>
<evidence type="ECO:0000256" key="9">
    <source>
        <dbReference type="ARBA" id="ARBA00023002"/>
    </source>
</evidence>
<comment type="pathway">
    <text evidence="3">Secondary metabolite biosynthesis; terpenoid biosynthesis.</text>
</comment>
<keyword evidence="14" id="KW-1185">Reference proteome</keyword>
<keyword evidence="7" id="KW-0479">Metal-binding</keyword>
<dbReference type="EMBL" id="KZ293659">
    <property type="protein sequence ID" value="PBK92236.1"/>
    <property type="molecule type" value="Genomic_DNA"/>
</dbReference>
<evidence type="ECO:0000256" key="5">
    <source>
        <dbReference type="ARBA" id="ARBA00022617"/>
    </source>
</evidence>
<dbReference type="GO" id="GO:0016020">
    <property type="term" value="C:membrane"/>
    <property type="evidence" value="ECO:0007669"/>
    <property type="project" value="UniProtKB-SubCell"/>
</dbReference>
<dbReference type="GO" id="GO:0004497">
    <property type="term" value="F:monooxygenase activity"/>
    <property type="evidence" value="ECO:0007669"/>
    <property type="project" value="UniProtKB-KW"/>
</dbReference>
<keyword evidence="11" id="KW-0503">Monooxygenase</keyword>
<organism evidence="13 14">
    <name type="scientific">Armillaria gallica</name>
    <name type="common">Bulbous honey fungus</name>
    <name type="synonym">Armillaria bulbosa</name>
    <dbReference type="NCBI Taxonomy" id="47427"/>
    <lineage>
        <taxon>Eukaryota</taxon>
        <taxon>Fungi</taxon>
        <taxon>Dikarya</taxon>
        <taxon>Basidiomycota</taxon>
        <taxon>Agaricomycotina</taxon>
        <taxon>Agaricomycetes</taxon>
        <taxon>Agaricomycetidae</taxon>
        <taxon>Agaricales</taxon>
        <taxon>Marasmiineae</taxon>
        <taxon>Physalacriaceae</taxon>
        <taxon>Armillaria</taxon>
    </lineage>
</organism>
<evidence type="ECO:0000256" key="10">
    <source>
        <dbReference type="ARBA" id="ARBA00023004"/>
    </source>
</evidence>
<dbReference type="Proteomes" id="UP000217790">
    <property type="component" value="Unassembled WGS sequence"/>
</dbReference>
<dbReference type="InterPro" id="IPR001128">
    <property type="entry name" value="Cyt_P450"/>
</dbReference>
<dbReference type="Pfam" id="PF00067">
    <property type="entry name" value="p450"/>
    <property type="match status" value="1"/>
</dbReference>
<dbReference type="InParanoid" id="A0A2H3DXQ3"/>
<sequence length="364" mass="41691">MLSDPKAFQYICHTSGLKTADAELSAKSLLGKGMVTVAAAFRYYFSALDGVEGEQGELRDALHNVVIKLLYPALWRIIPGFASDIFGLIPLRVTRRLRRFKASSHRVARSIFQNQWRIAAQDKEKDIVNLLVSYLIQDAKKRMTGGEIYSQTFTFARHDTTSNTISWLLYKICRYPDVQLRIRHKISEMRERDPLSSDHDSMPTLNAAIKDTLRFHSFVTTLNRISSKDDVLPLSKLVYLLDGSAFSEIPIPKGQVVLASIYTYNRLPSVWGEDADKWNPDRFLRPQPHMQTSLGVCFTLQDDIQCWYSCIWKFAYSVMEMQVIVTEPLSSFEFSLPEEDFELMHPFWAQSISPVVKGKTQEGE</sequence>
<evidence type="ECO:0000256" key="7">
    <source>
        <dbReference type="ARBA" id="ARBA00022723"/>
    </source>
</evidence>
<accession>A0A2H3DXQ3</accession>
<dbReference type="GO" id="GO:0020037">
    <property type="term" value="F:heme binding"/>
    <property type="evidence" value="ECO:0007669"/>
    <property type="project" value="InterPro"/>
</dbReference>
<evidence type="ECO:0000256" key="6">
    <source>
        <dbReference type="ARBA" id="ARBA00022692"/>
    </source>
</evidence>
<dbReference type="InterPro" id="IPR036396">
    <property type="entry name" value="Cyt_P450_sf"/>
</dbReference>
<keyword evidence="10" id="KW-0408">Iron</keyword>
<keyword evidence="6" id="KW-0812">Transmembrane</keyword>
<evidence type="ECO:0000313" key="14">
    <source>
        <dbReference type="Proteomes" id="UP000217790"/>
    </source>
</evidence>
<reference evidence="14" key="1">
    <citation type="journal article" date="2017" name="Nat. Ecol. Evol.">
        <title>Genome expansion and lineage-specific genetic innovations in the forest pathogenic fungi Armillaria.</title>
        <authorList>
            <person name="Sipos G."/>
            <person name="Prasanna A.N."/>
            <person name="Walter M.C."/>
            <person name="O'Connor E."/>
            <person name="Balint B."/>
            <person name="Krizsan K."/>
            <person name="Kiss B."/>
            <person name="Hess J."/>
            <person name="Varga T."/>
            <person name="Slot J."/>
            <person name="Riley R."/>
            <person name="Boka B."/>
            <person name="Rigling D."/>
            <person name="Barry K."/>
            <person name="Lee J."/>
            <person name="Mihaltcheva S."/>
            <person name="LaButti K."/>
            <person name="Lipzen A."/>
            <person name="Waldron R."/>
            <person name="Moloney N.M."/>
            <person name="Sperisen C."/>
            <person name="Kredics L."/>
            <person name="Vagvoelgyi C."/>
            <person name="Patrignani A."/>
            <person name="Fitzpatrick D."/>
            <person name="Nagy I."/>
            <person name="Doyle S."/>
            <person name="Anderson J.B."/>
            <person name="Grigoriev I.V."/>
            <person name="Gueldener U."/>
            <person name="Muensterkoetter M."/>
            <person name="Nagy L.G."/>
        </authorList>
    </citation>
    <scope>NUCLEOTIDE SEQUENCE [LARGE SCALE GENOMIC DNA]</scope>
    <source>
        <strain evidence="14">Ar21-2</strain>
    </source>
</reference>
<dbReference type="GO" id="GO:0016705">
    <property type="term" value="F:oxidoreductase activity, acting on paired donors, with incorporation or reduction of molecular oxygen"/>
    <property type="evidence" value="ECO:0007669"/>
    <property type="project" value="InterPro"/>
</dbReference>
<evidence type="ECO:0000256" key="8">
    <source>
        <dbReference type="ARBA" id="ARBA00022989"/>
    </source>
</evidence>
<dbReference type="GO" id="GO:0005506">
    <property type="term" value="F:iron ion binding"/>
    <property type="evidence" value="ECO:0007669"/>
    <property type="project" value="InterPro"/>
</dbReference>
<dbReference type="AlphaFoldDB" id="A0A2H3DXQ3"/>
<protein>
    <submittedName>
        <fullName evidence="13">Cytochrome P450</fullName>
    </submittedName>
</protein>
<dbReference type="OrthoDB" id="1470350at2759"/>
<comment type="similarity">
    <text evidence="4">Belongs to the cytochrome P450 family.</text>
</comment>
<evidence type="ECO:0000256" key="2">
    <source>
        <dbReference type="ARBA" id="ARBA00004370"/>
    </source>
</evidence>
<evidence type="ECO:0000256" key="12">
    <source>
        <dbReference type="ARBA" id="ARBA00023136"/>
    </source>
</evidence>
<comment type="cofactor">
    <cofactor evidence="1">
        <name>heme</name>
        <dbReference type="ChEBI" id="CHEBI:30413"/>
    </cofactor>
</comment>
<keyword evidence="9" id="KW-0560">Oxidoreductase</keyword>
<name>A0A2H3DXQ3_ARMGA</name>
<keyword evidence="5" id="KW-0349">Heme</keyword>
<evidence type="ECO:0000256" key="4">
    <source>
        <dbReference type="ARBA" id="ARBA00010617"/>
    </source>
</evidence>
<proteinExistence type="inferred from homology"/>
<dbReference type="PANTHER" id="PTHR24305:SF166">
    <property type="entry name" value="CYTOCHROME P450 12A4, MITOCHONDRIAL-RELATED"/>
    <property type="match status" value="1"/>
</dbReference>
<keyword evidence="12" id="KW-0472">Membrane</keyword>
<comment type="subcellular location">
    <subcellularLocation>
        <location evidence="2">Membrane</location>
    </subcellularLocation>
</comment>